<gene>
    <name evidence="2" type="ORF">AMTR_s00096p00098990</name>
</gene>
<name>W1NXP8_AMBTC</name>
<dbReference type="HOGENOM" id="CLU_2336465_0_0_1"/>
<accession>W1NXP8</accession>
<evidence type="ECO:0000313" key="2">
    <source>
        <dbReference type="EMBL" id="ERN02387.1"/>
    </source>
</evidence>
<reference evidence="3" key="1">
    <citation type="journal article" date="2013" name="Science">
        <title>The Amborella genome and the evolution of flowering plants.</title>
        <authorList>
            <consortium name="Amborella Genome Project"/>
        </authorList>
    </citation>
    <scope>NUCLEOTIDE SEQUENCE [LARGE SCALE GENOMIC DNA]</scope>
</reference>
<sequence length="98" mass="12141">MKSERRHKPPLLKNALPRRKLQRFNKKPMLGYQMLNREESHLRYYLLWQIKSQRKEKVVETKERTSMKNEKGQKDMDRKRGWEVEGLKQKEMKSEKRQ</sequence>
<feature type="region of interest" description="Disordered" evidence="1">
    <location>
        <begin position="57"/>
        <end position="98"/>
    </location>
</feature>
<evidence type="ECO:0000256" key="1">
    <source>
        <dbReference type="SAM" id="MobiDB-lite"/>
    </source>
</evidence>
<dbReference type="Proteomes" id="UP000017836">
    <property type="component" value="Unassembled WGS sequence"/>
</dbReference>
<dbReference type="EMBL" id="KI394634">
    <property type="protein sequence ID" value="ERN02387.1"/>
    <property type="molecule type" value="Genomic_DNA"/>
</dbReference>
<organism evidence="2 3">
    <name type="scientific">Amborella trichopoda</name>
    <dbReference type="NCBI Taxonomy" id="13333"/>
    <lineage>
        <taxon>Eukaryota</taxon>
        <taxon>Viridiplantae</taxon>
        <taxon>Streptophyta</taxon>
        <taxon>Embryophyta</taxon>
        <taxon>Tracheophyta</taxon>
        <taxon>Spermatophyta</taxon>
        <taxon>Magnoliopsida</taxon>
        <taxon>Amborellales</taxon>
        <taxon>Amborellaceae</taxon>
        <taxon>Amborella</taxon>
    </lineage>
</organism>
<dbReference type="Gramene" id="ERN02387">
    <property type="protein sequence ID" value="ERN02387"/>
    <property type="gene ID" value="AMTR_s00096p00098990"/>
</dbReference>
<evidence type="ECO:0000313" key="3">
    <source>
        <dbReference type="Proteomes" id="UP000017836"/>
    </source>
</evidence>
<proteinExistence type="predicted"/>
<dbReference type="AlphaFoldDB" id="W1NXP8"/>
<protein>
    <submittedName>
        <fullName evidence="2">Uncharacterized protein</fullName>
    </submittedName>
</protein>
<keyword evidence="3" id="KW-1185">Reference proteome</keyword>